<feature type="compositionally biased region" description="Low complexity" evidence="1">
    <location>
        <begin position="147"/>
        <end position="157"/>
    </location>
</feature>
<proteinExistence type="predicted"/>
<feature type="region of interest" description="Disordered" evidence="1">
    <location>
        <begin position="146"/>
        <end position="206"/>
    </location>
</feature>
<dbReference type="AlphaFoldDB" id="A0A835WJI8"/>
<organism evidence="2 3">
    <name type="scientific">Chlamydomonas schloesseri</name>
    <dbReference type="NCBI Taxonomy" id="2026947"/>
    <lineage>
        <taxon>Eukaryota</taxon>
        <taxon>Viridiplantae</taxon>
        <taxon>Chlorophyta</taxon>
        <taxon>core chlorophytes</taxon>
        <taxon>Chlorophyceae</taxon>
        <taxon>CS clade</taxon>
        <taxon>Chlamydomonadales</taxon>
        <taxon>Chlamydomonadaceae</taxon>
        <taxon>Chlamydomonas</taxon>
    </lineage>
</organism>
<gene>
    <name evidence="2" type="ORF">HYH02_006350</name>
</gene>
<evidence type="ECO:0000313" key="2">
    <source>
        <dbReference type="EMBL" id="KAG2448458.1"/>
    </source>
</evidence>
<feature type="compositionally biased region" description="Gly residues" evidence="1">
    <location>
        <begin position="166"/>
        <end position="180"/>
    </location>
</feature>
<comment type="caution">
    <text evidence="2">The sequence shown here is derived from an EMBL/GenBank/DDBJ whole genome shotgun (WGS) entry which is preliminary data.</text>
</comment>
<dbReference type="OrthoDB" id="2139710at2759"/>
<name>A0A835WJI8_9CHLO</name>
<protein>
    <submittedName>
        <fullName evidence="2">Uncharacterized protein</fullName>
    </submittedName>
</protein>
<sequence length="304" mass="32204">MAASASIIGSIVQQSNSQLEYLISQTSPSLLRPLAFFVSWNGVLTLAYSGFPPALAALKQSVNDTVSGLPAEYSGSKWPKTSLGALHDKARLTPQQLETLNSICREESAKFSQEEEDQAVYVDQLTVVFYECRCLERRILEHVIPMRGGSNSSSNSRAVNEAAQGSGNGNRNGNGVGNGAGTAPSGSMPGSGGGGGPPDLRQPDAVEQARVAGVVAEADAPDYWFLASKDGSRESHYRGLALGVTLVHDLAPFRLPPGAAPGPYGSRLPELISAFRARVEAELPGLYRWFADTSLHSTVRSLMG</sequence>
<dbReference type="Proteomes" id="UP000613740">
    <property type="component" value="Unassembled WGS sequence"/>
</dbReference>
<accession>A0A835WJI8</accession>
<dbReference type="EMBL" id="JAEHOD010000017">
    <property type="protein sequence ID" value="KAG2448458.1"/>
    <property type="molecule type" value="Genomic_DNA"/>
</dbReference>
<evidence type="ECO:0000256" key="1">
    <source>
        <dbReference type="SAM" id="MobiDB-lite"/>
    </source>
</evidence>
<keyword evidence="3" id="KW-1185">Reference proteome</keyword>
<reference evidence="2" key="1">
    <citation type="journal article" date="2020" name="bioRxiv">
        <title>Comparative genomics of Chlamydomonas.</title>
        <authorList>
            <person name="Craig R.J."/>
            <person name="Hasan A.R."/>
            <person name="Ness R.W."/>
            <person name="Keightley P.D."/>
        </authorList>
    </citation>
    <scope>NUCLEOTIDE SEQUENCE</scope>
    <source>
        <strain evidence="2">CCAP 11/173</strain>
    </source>
</reference>
<evidence type="ECO:0000313" key="3">
    <source>
        <dbReference type="Proteomes" id="UP000613740"/>
    </source>
</evidence>